<protein>
    <recommendedName>
        <fullName evidence="3">Reverse transcriptase domain-containing protein</fullName>
    </recommendedName>
</protein>
<evidence type="ECO:0000256" key="1">
    <source>
        <dbReference type="SAM" id="MobiDB-lite"/>
    </source>
</evidence>
<feature type="compositionally biased region" description="Pro residues" evidence="1">
    <location>
        <begin position="1"/>
        <end position="12"/>
    </location>
</feature>
<dbReference type="AlphaFoldDB" id="A0A699RT65"/>
<feature type="compositionally biased region" description="Basic and acidic residues" evidence="1">
    <location>
        <begin position="13"/>
        <end position="26"/>
    </location>
</feature>
<evidence type="ECO:0008006" key="3">
    <source>
        <dbReference type="Google" id="ProtNLM"/>
    </source>
</evidence>
<sequence length="61" mass="6767">MSYKEPPIPPPGVEEKEPIEATKDTKLPSTEDIQLPSVQVLEKENEPIEKPSVVILKSKAN</sequence>
<comment type="caution">
    <text evidence="2">The sequence shown here is derived from an EMBL/GenBank/DDBJ whole genome shotgun (WGS) entry which is preliminary data.</text>
</comment>
<proteinExistence type="predicted"/>
<gene>
    <name evidence="2" type="ORF">Tci_859272</name>
</gene>
<evidence type="ECO:0000313" key="2">
    <source>
        <dbReference type="EMBL" id="GFC87302.1"/>
    </source>
</evidence>
<feature type="region of interest" description="Disordered" evidence="1">
    <location>
        <begin position="1"/>
        <end position="33"/>
    </location>
</feature>
<dbReference type="EMBL" id="BKCJ011109638">
    <property type="protein sequence ID" value="GFC87302.1"/>
    <property type="molecule type" value="Genomic_DNA"/>
</dbReference>
<organism evidence="2">
    <name type="scientific">Tanacetum cinerariifolium</name>
    <name type="common">Dalmatian daisy</name>
    <name type="synonym">Chrysanthemum cinerariifolium</name>
    <dbReference type="NCBI Taxonomy" id="118510"/>
    <lineage>
        <taxon>Eukaryota</taxon>
        <taxon>Viridiplantae</taxon>
        <taxon>Streptophyta</taxon>
        <taxon>Embryophyta</taxon>
        <taxon>Tracheophyta</taxon>
        <taxon>Spermatophyta</taxon>
        <taxon>Magnoliopsida</taxon>
        <taxon>eudicotyledons</taxon>
        <taxon>Gunneridae</taxon>
        <taxon>Pentapetalae</taxon>
        <taxon>asterids</taxon>
        <taxon>campanulids</taxon>
        <taxon>Asterales</taxon>
        <taxon>Asteraceae</taxon>
        <taxon>Asteroideae</taxon>
        <taxon>Anthemideae</taxon>
        <taxon>Anthemidinae</taxon>
        <taxon>Tanacetum</taxon>
    </lineage>
</organism>
<accession>A0A699RT65</accession>
<name>A0A699RT65_TANCI</name>
<reference evidence="2" key="1">
    <citation type="journal article" date="2019" name="Sci. Rep.">
        <title>Draft genome of Tanacetum cinerariifolium, the natural source of mosquito coil.</title>
        <authorList>
            <person name="Yamashiro T."/>
            <person name="Shiraishi A."/>
            <person name="Satake H."/>
            <person name="Nakayama K."/>
        </authorList>
    </citation>
    <scope>NUCLEOTIDE SEQUENCE</scope>
</reference>
<feature type="non-terminal residue" evidence="2">
    <location>
        <position position="61"/>
    </location>
</feature>